<dbReference type="RefSeq" id="WP_337697536.1">
    <property type="nucleotide sequence ID" value="NZ_JBBEGN010000017.1"/>
</dbReference>
<comment type="caution">
    <text evidence="2">The sequence shown here is derived from an EMBL/GenBank/DDBJ whole genome shotgun (WGS) entry which is preliminary data.</text>
</comment>
<evidence type="ECO:0000313" key="3">
    <source>
        <dbReference type="Proteomes" id="UP001385809"/>
    </source>
</evidence>
<proteinExistence type="predicted"/>
<dbReference type="EMBL" id="JBBEGN010000017">
    <property type="protein sequence ID" value="MEJ2870964.1"/>
    <property type="molecule type" value="Genomic_DNA"/>
</dbReference>
<name>A0ABU8MUH1_9PSEU</name>
<reference evidence="2 3" key="1">
    <citation type="submission" date="2024-03" db="EMBL/GenBank/DDBJ databases">
        <title>Actinomycetospora sp. OC33-EN08, a novel actinomycete isolated from wild orchid (Aerides multiflora).</title>
        <authorList>
            <person name="Suriyachadkun C."/>
        </authorList>
    </citation>
    <scope>NUCLEOTIDE SEQUENCE [LARGE SCALE GENOMIC DNA]</scope>
    <source>
        <strain evidence="2 3">OC33-EN08</strain>
    </source>
</reference>
<feature type="region of interest" description="Disordered" evidence="1">
    <location>
        <begin position="1"/>
        <end position="25"/>
    </location>
</feature>
<protein>
    <submittedName>
        <fullName evidence="2">Uncharacterized protein</fullName>
    </submittedName>
</protein>
<organism evidence="2 3">
    <name type="scientific">Actinomycetospora aurantiaca</name>
    <dbReference type="NCBI Taxonomy" id="3129233"/>
    <lineage>
        <taxon>Bacteria</taxon>
        <taxon>Bacillati</taxon>
        <taxon>Actinomycetota</taxon>
        <taxon>Actinomycetes</taxon>
        <taxon>Pseudonocardiales</taxon>
        <taxon>Pseudonocardiaceae</taxon>
        <taxon>Actinomycetospora</taxon>
    </lineage>
</organism>
<gene>
    <name evidence="2" type="ORF">WCD74_24590</name>
</gene>
<dbReference type="Proteomes" id="UP001385809">
    <property type="component" value="Unassembled WGS sequence"/>
</dbReference>
<evidence type="ECO:0000313" key="2">
    <source>
        <dbReference type="EMBL" id="MEJ2870964.1"/>
    </source>
</evidence>
<keyword evidence="3" id="KW-1185">Reference proteome</keyword>
<evidence type="ECO:0000256" key="1">
    <source>
        <dbReference type="SAM" id="MobiDB-lite"/>
    </source>
</evidence>
<sequence>MSTVPRPAGRTRRPSPPSPPVDGQLGALRRTLGTALGMLGDLRTLHPAVASGHLERHLRAEVDRALRGPDADNGAIPAVRTACSHLATRSYEDAYLALVTAVGLLPRRS</sequence>
<accession>A0ABU8MUH1</accession>